<feature type="transmembrane region" description="Helical" evidence="1">
    <location>
        <begin position="112"/>
        <end position="130"/>
    </location>
</feature>
<reference evidence="3" key="2">
    <citation type="submission" date="2022-08" db="EMBL/GenBank/DDBJ databases">
        <authorList>
            <person name="Dong C."/>
        </authorList>
    </citation>
    <scope>NUCLEOTIDE SEQUENCE</scope>
    <source>
        <strain evidence="3">59MF3M-4</strain>
    </source>
</reference>
<comment type="caution">
    <text evidence="3">The sequence shown here is derived from an EMBL/GenBank/DDBJ whole genome shotgun (WGS) entry which is preliminary data.</text>
</comment>
<keyword evidence="4" id="KW-1185">Reference proteome</keyword>
<accession>A0A9X2WD96</accession>
<dbReference type="Proteomes" id="UP001147830">
    <property type="component" value="Unassembled WGS sequence"/>
</dbReference>
<sequence>MPILWAVTLLWAFSFSLIGVYLAGQVDSYFAVLTRIVLASLMFLPLLLRNPIAPALALRLMAIGAIQLGMMYLFYYQSFLLLTVPEVLVFTIFTPVYVTLIYDLLARRFRAAYLFSAVVAILGAAIMRYNQLSPDFWLGFFVVQGANLCFASGQVLYKRLLETWPSSKPVVQHQIFGWFYLGALLVVLPAWLMLGTEQYPSSPLHWGILLWLGIVASGLGYFFWNLGATRVSSGQLAIMNNALIPAGLIVNLLIWNRDTDLLRLAAGAAVMMLALWLVSRYQKDNGGQ</sequence>
<dbReference type="PANTHER" id="PTHR22911">
    <property type="entry name" value="ACYL-MALONYL CONDENSING ENZYME-RELATED"/>
    <property type="match status" value="1"/>
</dbReference>
<protein>
    <submittedName>
        <fullName evidence="3">DMT family transporter</fullName>
    </submittedName>
</protein>
<dbReference type="InterPro" id="IPR037185">
    <property type="entry name" value="EmrE-like"/>
</dbReference>
<feature type="transmembrane region" description="Helical" evidence="1">
    <location>
        <begin position="55"/>
        <end position="75"/>
    </location>
</feature>
<feature type="transmembrane region" description="Helical" evidence="1">
    <location>
        <begin position="236"/>
        <end position="255"/>
    </location>
</feature>
<feature type="transmembrane region" description="Helical" evidence="1">
    <location>
        <begin position="87"/>
        <end position="105"/>
    </location>
</feature>
<feature type="domain" description="EamA" evidence="2">
    <location>
        <begin position="138"/>
        <end position="279"/>
    </location>
</feature>
<name>A0A9X2WD96_9GAMM</name>
<evidence type="ECO:0000256" key="1">
    <source>
        <dbReference type="SAM" id="Phobius"/>
    </source>
</evidence>
<dbReference type="InterPro" id="IPR000620">
    <property type="entry name" value="EamA_dom"/>
</dbReference>
<feature type="transmembrane region" description="Helical" evidence="1">
    <location>
        <begin position="206"/>
        <end position="224"/>
    </location>
</feature>
<dbReference type="AlphaFoldDB" id="A0A9X2WD96"/>
<feature type="transmembrane region" description="Helical" evidence="1">
    <location>
        <begin position="261"/>
        <end position="278"/>
    </location>
</feature>
<dbReference type="EMBL" id="JAOANI010000012">
    <property type="protein sequence ID" value="MCT7358282.1"/>
    <property type="molecule type" value="Genomic_DNA"/>
</dbReference>
<evidence type="ECO:0000313" key="4">
    <source>
        <dbReference type="Proteomes" id="UP001147830"/>
    </source>
</evidence>
<keyword evidence="1" id="KW-0812">Transmembrane</keyword>
<gene>
    <name evidence="3" type="ORF">NYR02_04500</name>
</gene>
<feature type="transmembrane region" description="Helical" evidence="1">
    <location>
        <begin position="29"/>
        <end position="48"/>
    </location>
</feature>
<organism evidence="3 4">
    <name type="scientific">Thalassolituus pacificus</name>
    <dbReference type="NCBI Taxonomy" id="2975440"/>
    <lineage>
        <taxon>Bacteria</taxon>
        <taxon>Pseudomonadati</taxon>
        <taxon>Pseudomonadota</taxon>
        <taxon>Gammaproteobacteria</taxon>
        <taxon>Oceanospirillales</taxon>
        <taxon>Oceanospirillaceae</taxon>
        <taxon>Thalassolituus</taxon>
    </lineage>
</organism>
<dbReference type="PANTHER" id="PTHR22911:SF130">
    <property type="entry name" value="BIOTIN TRANSPORTER"/>
    <property type="match status" value="1"/>
</dbReference>
<dbReference type="SUPFAM" id="SSF103481">
    <property type="entry name" value="Multidrug resistance efflux transporter EmrE"/>
    <property type="match status" value="1"/>
</dbReference>
<evidence type="ECO:0000313" key="3">
    <source>
        <dbReference type="EMBL" id="MCT7358282.1"/>
    </source>
</evidence>
<dbReference type="Pfam" id="PF00892">
    <property type="entry name" value="EamA"/>
    <property type="match status" value="1"/>
</dbReference>
<proteinExistence type="predicted"/>
<feature type="transmembrane region" description="Helical" evidence="1">
    <location>
        <begin position="136"/>
        <end position="157"/>
    </location>
</feature>
<dbReference type="GO" id="GO:0016020">
    <property type="term" value="C:membrane"/>
    <property type="evidence" value="ECO:0007669"/>
    <property type="project" value="InterPro"/>
</dbReference>
<reference evidence="3" key="1">
    <citation type="journal article" date="2022" name="Front. Microbiol.">
        <title>Genome-based taxonomic rearrangement of Oceanobacter-related bacteria including the description of Thalassolituus hydrocarbonoclasticus sp. nov. and Thalassolituus pacificus sp. nov. and emended description of the genus Thalassolituus.</title>
        <authorList>
            <person name="Dong C."/>
            <person name="Wei L."/>
            <person name="Wang J."/>
            <person name="Lai Q."/>
            <person name="Huang Z."/>
            <person name="Shao Z."/>
        </authorList>
    </citation>
    <scope>NUCLEOTIDE SEQUENCE</scope>
    <source>
        <strain evidence="3">59MF3M-4</strain>
    </source>
</reference>
<feature type="transmembrane region" description="Helical" evidence="1">
    <location>
        <begin position="177"/>
        <end position="194"/>
    </location>
</feature>
<keyword evidence="1" id="KW-1133">Transmembrane helix</keyword>
<evidence type="ECO:0000259" key="2">
    <source>
        <dbReference type="Pfam" id="PF00892"/>
    </source>
</evidence>
<keyword evidence="1" id="KW-0472">Membrane</keyword>
<dbReference type="RefSeq" id="WP_260975201.1">
    <property type="nucleotide sequence ID" value="NZ_JAOANI010000012.1"/>
</dbReference>